<dbReference type="EMBL" id="JAIMJA010000012">
    <property type="protein sequence ID" value="MCE2595705.1"/>
    <property type="molecule type" value="Genomic_DNA"/>
</dbReference>
<feature type="transmembrane region" description="Helical" evidence="1">
    <location>
        <begin position="35"/>
        <end position="52"/>
    </location>
</feature>
<accession>A0ABS8WB51</accession>
<keyword evidence="1" id="KW-0812">Transmembrane</keyword>
<gene>
    <name evidence="2" type="ORF">K6Y31_12870</name>
</gene>
<proteinExistence type="predicted"/>
<keyword evidence="3" id="KW-1185">Reference proteome</keyword>
<evidence type="ECO:0000313" key="3">
    <source>
        <dbReference type="Proteomes" id="UP001201273"/>
    </source>
</evidence>
<keyword evidence="1" id="KW-1133">Transmembrane helix</keyword>
<evidence type="ECO:0000256" key="1">
    <source>
        <dbReference type="SAM" id="Phobius"/>
    </source>
</evidence>
<feature type="transmembrane region" description="Helical" evidence="1">
    <location>
        <begin position="12"/>
        <end position="29"/>
    </location>
</feature>
<name>A0ABS8WB51_9GAMM</name>
<dbReference type="RefSeq" id="WP_233053381.1">
    <property type="nucleotide sequence ID" value="NZ_JAIMJA010000012.1"/>
</dbReference>
<keyword evidence="1" id="KW-0472">Membrane</keyword>
<comment type="caution">
    <text evidence="2">The sequence shown here is derived from an EMBL/GenBank/DDBJ whole genome shotgun (WGS) entry which is preliminary data.</text>
</comment>
<dbReference type="Proteomes" id="UP001201273">
    <property type="component" value="Unassembled WGS sequence"/>
</dbReference>
<evidence type="ECO:0000313" key="2">
    <source>
        <dbReference type="EMBL" id="MCE2595705.1"/>
    </source>
</evidence>
<organism evidence="2 3">
    <name type="scientific">Motilimonas cestriensis</name>
    <dbReference type="NCBI Taxonomy" id="2742685"/>
    <lineage>
        <taxon>Bacteria</taxon>
        <taxon>Pseudomonadati</taxon>
        <taxon>Pseudomonadota</taxon>
        <taxon>Gammaproteobacteria</taxon>
        <taxon>Alteromonadales</taxon>
        <taxon>Alteromonadales genera incertae sedis</taxon>
        <taxon>Motilimonas</taxon>
    </lineage>
</organism>
<protein>
    <submittedName>
        <fullName evidence="2">Uncharacterized protein</fullName>
    </submittedName>
</protein>
<reference evidence="2 3" key="1">
    <citation type="journal article" date="2022" name="Environ. Microbiol. Rep.">
        <title>Eco-phylogenetic analyses reveal divergent evolution of vitamin B12 metabolism in the marine bacterial family 'Psychromonadaceae'.</title>
        <authorList>
            <person name="Jin X."/>
            <person name="Yang Y."/>
            <person name="Cao H."/>
            <person name="Gao B."/>
            <person name="Zhao Z."/>
        </authorList>
    </citation>
    <scope>NUCLEOTIDE SEQUENCE [LARGE SCALE GENOMIC DNA]</scope>
    <source>
        <strain evidence="2 3">MKS20</strain>
    </source>
</reference>
<sequence>MNRKKAMQANIAISILFAVVMLVSSYLIADKDLTQNIVIILIAIWFVPFLYLSKISNRKEKPQQ</sequence>